<protein>
    <recommendedName>
        <fullName evidence="2">Peptidase S11 D-alanyl-D-alanine carboxypeptidase A N-terminal domain-containing protein</fullName>
    </recommendedName>
</protein>
<dbReference type="Pfam" id="PF00768">
    <property type="entry name" value="Peptidase_S11"/>
    <property type="match status" value="1"/>
</dbReference>
<comment type="caution">
    <text evidence="3">The sequence shown here is derived from an EMBL/GenBank/DDBJ whole genome shotgun (WGS) entry which is preliminary data.</text>
</comment>
<evidence type="ECO:0000256" key="1">
    <source>
        <dbReference type="SAM" id="MobiDB-lite"/>
    </source>
</evidence>
<dbReference type="SUPFAM" id="SSF56601">
    <property type="entry name" value="beta-lactamase/transpeptidase-like"/>
    <property type="match status" value="1"/>
</dbReference>
<accession>A0ABP9AMT3</accession>
<feature type="compositionally biased region" description="Low complexity" evidence="1">
    <location>
        <begin position="61"/>
        <end position="73"/>
    </location>
</feature>
<evidence type="ECO:0000313" key="4">
    <source>
        <dbReference type="Proteomes" id="UP001501645"/>
    </source>
</evidence>
<organism evidence="3 4">
    <name type="scientific">Microbacterium gilvum</name>
    <dbReference type="NCBI Taxonomy" id="1336204"/>
    <lineage>
        <taxon>Bacteria</taxon>
        <taxon>Bacillati</taxon>
        <taxon>Actinomycetota</taxon>
        <taxon>Actinomycetes</taxon>
        <taxon>Micrococcales</taxon>
        <taxon>Microbacteriaceae</taxon>
        <taxon>Microbacterium</taxon>
    </lineage>
</organism>
<dbReference type="Gene3D" id="3.40.710.10">
    <property type="entry name" value="DD-peptidase/beta-lactamase superfamily"/>
    <property type="match status" value="1"/>
</dbReference>
<feature type="domain" description="Peptidase S11 D-alanyl-D-alanine carboxypeptidase A N-terminal" evidence="2">
    <location>
        <begin position="197"/>
        <end position="375"/>
    </location>
</feature>
<reference evidence="4" key="1">
    <citation type="journal article" date="2019" name="Int. J. Syst. Evol. Microbiol.">
        <title>The Global Catalogue of Microorganisms (GCM) 10K type strain sequencing project: providing services to taxonomists for standard genome sequencing and annotation.</title>
        <authorList>
            <consortium name="The Broad Institute Genomics Platform"/>
            <consortium name="The Broad Institute Genome Sequencing Center for Infectious Disease"/>
            <person name="Wu L."/>
            <person name="Ma J."/>
        </authorList>
    </citation>
    <scope>NUCLEOTIDE SEQUENCE [LARGE SCALE GENOMIC DNA]</scope>
    <source>
        <strain evidence="4">JCM 18537</strain>
    </source>
</reference>
<dbReference type="RefSeq" id="WP_345441314.1">
    <property type="nucleotide sequence ID" value="NZ_BAABKO010000006.1"/>
</dbReference>
<gene>
    <name evidence="3" type="ORF">GCM10023351_31390</name>
</gene>
<name>A0ABP9AMT3_9MICO</name>
<keyword evidence="4" id="KW-1185">Reference proteome</keyword>
<feature type="compositionally biased region" description="Low complexity" evidence="1">
    <location>
        <begin position="26"/>
        <end position="44"/>
    </location>
</feature>
<evidence type="ECO:0000313" key="3">
    <source>
        <dbReference type="EMBL" id="GAA4783692.1"/>
    </source>
</evidence>
<dbReference type="Proteomes" id="UP001501645">
    <property type="component" value="Unassembled WGS sequence"/>
</dbReference>
<dbReference type="EMBL" id="BAABKO010000006">
    <property type="protein sequence ID" value="GAA4783692.1"/>
    <property type="molecule type" value="Genomic_DNA"/>
</dbReference>
<proteinExistence type="predicted"/>
<evidence type="ECO:0000259" key="2">
    <source>
        <dbReference type="Pfam" id="PF00768"/>
    </source>
</evidence>
<feature type="region of interest" description="Disordered" evidence="1">
    <location>
        <begin position="1"/>
        <end position="88"/>
    </location>
</feature>
<dbReference type="InterPro" id="IPR012338">
    <property type="entry name" value="Beta-lactam/transpept-like"/>
</dbReference>
<feature type="compositionally biased region" description="Pro residues" evidence="1">
    <location>
        <begin position="74"/>
        <end position="85"/>
    </location>
</feature>
<sequence length="529" mass="54178">MAIDDIPAPEAGATSRRSRREHRAVADGTPAADAPVAADTAADAAPDEAVPEQTAPDVTAPDEAAQVAAAEEPAPAPAPTGPTPLLPSTAALSWVDADAVADAPPAGPPAAARPRGAAILPLPPRRRGWIGPVAALGVLAVGYVAACALWPLSSVEPSVSALAVETPIGEEFPVAWPEDGTSALAAQGGPGGAISSDDESLPMASITKVVTALMIIEDQGLAVGDDGATFAFTQADSDEYWAYLYADESAVDVPVDGTLTLYQMLQGVMLGSANNYVDRLVEEIWGTQEAWLADATTWLADNGLDGITVTDPSGIDPGNLASARALIALAERAEQDPVLAEIMAQDSVTLPGAGLVENSNPLIGDEGIIGLKTGSLWSTGTEYFNLLAAKDVTIGQTTVTLYSAVLGQPDEDSREIVSRTLLDQLEEGMQQVTAVEAGAAVARITTEWGAQSTVVTSSDADVISWQGVAPATEADYEVAIGDDAGDEVGTLLVTGGMDSASVPLQLSEAVPAPSFLWRLTHPLALLGLD</sequence>
<dbReference type="InterPro" id="IPR001967">
    <property type="entry name" value="Peptidase_S11_N"/>
</dbReference>